<dbReference type="PANTHER" id="PTHR43290:SF2">
    <property type="entry name" value="MEVALONATE KINASE"/>
    <property type="match status" value="1"/>
</dbReference>
<proteinExistence type="predicted"/>
<keyword evidence="13" id="KW-1185">Reference proteome</keyword>
<dbReference type="GO" id="GO:0005524">
    <property type="term" value="F:ATP binding"/>
    <property type="evidence" value="ECO:0007669"/>
    <property type="project" value="UniProtKB-KW"/>
</dbReference>
<comment type="caution">
    <text evidence="12">The sequence shown here is derived from an EMBL/GenBank/DDBJ whole genome shotgun (WGS) entry which is preliminary data.</text>
</comment>
<dbReference type="GO" id="GO:0019287">
    <property type="term" value="P:isopentenyl diphosphate biosynthetic process, mevalonate pathway"/>
    <property type="evidence" value="ECO:0007669"/>
    <property type="project" value="UniProtKB-UniPathway"/>
</dbReference>
<comment type="pathway">
    <text evidence="9">Isoprenoid biosynthesis; isopentenyl diphosphate biosynthesis via mevalonate pathway; isopentenyl diphosphate from (R)-mevalonate: step 1/3.</text>
</comment>
<feature type="domain" description="GHMP kinase N-terminal" evidence="10">
    <location>
        <begin position="96"/>
        <end position="182"/>
    </location>
</feature>
<dbReference type="InterPro" id="IPR036554">
    <property type="entry name" value="GHMP_kinase_C_sf"/>
</dbReference>
<name>A0A101P6W3_9ACTN</name>
<evidence type="ECO:0000256" key="4">
    <source>
        <dbReference type="ARBA" id="ARBA00022741"/>
    </source>
</evidence>
<dbReference type="SUPFAM" id="SSF54211">
    <property type="entry name" value="Ribosomal protein S5 domain 2-like"/>
    <property type="match status" value="1"/>
</dbReference>
<dbReference type="Gene3D" id="3.30.230.10">
    <property type="match status" value="1"/>
</dbReference>
<evidence type="ECO:0000256" key="8">
    <source>
        <dbReference type="ARBA" id="ARBA00023098"/>
    </source>
</evidence>
<dbReference type="RefSeq" id="WP_067122179.1">
    <property type="nucleotide sequence ID" value="NZ_JBFACD010000021.1"/>
</dbReference>
<dbReference type="InterPro" id="IPR006204">
    <property type="entry name" value="GHMP_kinase_N_dom"/>
</dbReference>
<dbReference type="InterPro" id="IPR020568">
    <property type="entry name" value="Ribosomal_Su5_D2-typ_SF"/>
</dbReference>
<organism evidence="12 13">
    <name type="scientific">Streptomyces yokosukanensis</name>
    <dbReference type="NCBI Taxonomy" id="67386"/>
    <lineage>
        <taxon>Bacteria</taxon>
        <taxon>Bacillati</taxon>
        <taxon>Actinomycetota</taxon>
        <taxon>Actinomycetes</taxon>
        <taxon>Kitasatosporales</taxon>
        <taxon>Streptomycetaceae</taxon>
        <taxon>Streptomyces</taxon>
    </lineage>
</organism>
<dbReference type="PANTHER" id="PTHR43290">
    <property type="entry name" value="MEVALONATE KINASE"/>
    <property type="match status" value="1"/>
</dbReference>
<dbReference type="InterPro" id="IPR005917">
    <property type="entry name" value="Pmev_kinase_bact"/>
</dbReference>
<keyword evidence="8" id="KW-0443">Lipid metabolism</keyword>
<evidence type="ECO:0000313" key="12">
    <source>
        <dbReference type="EMBL" id="KUN06015.1"/>
    </source>
</evidence>
<evidence type="ECO:0000259" key="10">
    <source>
        <dbReference type="Pfam" id="PF00288"/>
    </source>
</evidence>
<dbReference type="GO" id="GO:0004496">
    <property type="term" value="F:mevalonate kinase activity"/>
    <property type="evidence" value="ECO:0007669"/>
    <property type="project" value="InterPro"/>
</dbReference>
<dbReference type="OrthoDB" id="1522677at2"/>
<keyword evidence="6" id="KW-0067">ATP-binding</keyword>
<evidence type="ECO:0000256" key="2">
    <source>
        <dbReference type="ARBA" id="ARBA00022516"/>
    </source>
</evidence>
<evidence type="ECO:0000256" key="5">
    <source>
        <dbReference type="ARBA" id="ARBA00022777"/>
    </source>
</evidence>
<accession>A0A101P6W3</accession>
<dbReference type="Proteomes" id="UP000053127">
    <property type="component" value="Unassembled WGS sequence"/>
</dbReference>
<dbReference type="InterPro" id="IPR006205">
    <property type="entry name" value="Mev_gal_kin"/>
</dbReference>
<evidence type="ECO:0000256" key="9">
    <source>
        <dbReference type="ARBA" id="ARBA00029438"/>
    </source>
</evidence>
<protein>
    <submittedName>
        <fullName evidence="12">Phosphomevalonate kinase</fullName>
    </submittedName>
</protein>
<sequence length="372" mass="39170">MTRQRDVVRRAPGKLFVAGEYAVVEPGNPAILVAVDRHVTVTVTGPAEAGVGISSDLGPRGARRRWRWRDGRLDPYGADRPDARAGLVHVLSAIETVARLLAERGMPAPEFDVSVESGLHDNGTKYGLGSSGAVTVATVAAVAAYCGLALSDEERFRLALLATAEIDPKGSGGDLAASTWGGWIAYRAPDRSAVRALARARGVGEALRAPWPGFGVRRLPAPDGLALEVGWTGNPASTAALVSDLHRRPWRGTPAHRRFVRTTTDCVRAAVAALERGDGRRLLDQIRRARQELARLDDEVALGVFTPRLTALCEAAEAVGGAAKPSGAGGGDCGIALLDATAPRDIARLHERWEAAGVVPLPIRPASEGNEG</sequence>
<evidence type="ECO:0000256" key="3">
    <source>
        <dbReference type="ARBA" id="ARBA00022679"/>
    </source>
</evidence>
<dbReference type="Pfam" id="PF00288">
    <property type="entry name" value="GHMP_kinases_N"/>
    <property type="match status" value="1"/>
</dbReference>
<keyword evidence="5 12" id="KW-0418">Kinase</keyword>
<keyword evidence="1" id="KW-0963">Cytoplasm</keyword>
<gene>
    <name evidence="12" type="ORF">AQI95_13925</name>
</gene>
<evidence type="ECO:0000256" key="7">
    <source>
        <dbReference type="ARBA" id="ARBA00022842"/>
    </source>
</evidence>
<dbReference type="Pfam" id="PF08544">
    <property type="entry name" value="GHMP_kinases_C"/>
    <property type="match status" value="1"/>
</dbReference>
<dbReference type="GO" id="GO:0005737">
    <property type="term" value="C:cytoplasm"/>
    <property type="evidence" value="ECO:0007669"/>
    <property type="project" value="InterPro"/>
</dbReference>
<evidence type="ECO:0000256" key="6">
    <source>
        <dbReference type="ARBA" id="ARBA00022840"/>
    </source>
</evidence>
<dbReference type="SUPFAM" id="SSF55060">
    <property type="entry name" value="GHMP Kinase, C-terminal domain"/>
    <property type="match status" value="1"/>
</dbReference>
<keyword evidence="2" id="KW-0444">Lipid biosynthesis</keyword>
<dbReference type="InterPro" id="IPR014721">
    <property type="entry name" value="Ribsml_uS5_D2-typ_fold_subgr"/>
</dbReference>
<dbReference type="UniPathway" id="UPA00057">
    <property type="reaction ID" value="UER00098"/>
</dbReference>
<dbReference type="NCBIfam" id="TIGR01220">
    <property type="entry name" value="Pmev_kin_Gr_pos"/>
    <property type="match status" value="1"/>
</dbReference>
<feature type="domain" description="GHMP kinase C-terminal" evidence="11">
    <location>
        <begin position="271"/>
        <end position="353"/>
    </location>
</feature>
<dbReference type="EMBL" id="LMWN01000018">
    <property type="protein sequence ID" value="KUN06015.1"/>
    <property type="molecule type" value="Genomic_DNA"/>
</dbReference>
<keyword evidence="4" id="KW-0547">Nucleotide-binding</keyword>
<dbReference type="AlphaFoldDB" id="A0A101P6W3"/>
<dbReference type="STRING" id="67386.AQI95_13925"/>
<evidence type="ECO:0000259" key="11">
    <source>
        <dbReference type="Pfam" id="PF08544"/>
    </source>
</evidence>
<keyword evidence="3" id="KW-0808">Transferase</keyword>
<evidence type="ECO:0000256" key="1">
    <source>
        <dbReference type="ARBA" id="ARBA00022490"/>
    </source>
</evidence>
<dbReference type="Gene3D" id="3.30.70.890">
    <property type="entry name" value="GHMP kinase, C-terminal domain"/>
    <property type="match status" value="1"/>
</dbReference>
<reference evidence="12 13" key="1">
    <citation type="submission" date="2015-10" db="EMBL/GenBank/DDBJ databases">
        <title>Draft genome sequence of Streptomyces yokosukanensis DSM 40224, type strain for the species Streptomyces yokosukanensis.</title>
        <authorList>
            <person name="Ruckert C."/>
            <person name="Winkler A."/>
            <person name="Kalinowski J."/>
            <person name="Kampfer P."/>
            <person name="Glaeser S."/>
        </authorList>
    </citation>
    <scope>NUCLEOTIDE SEQUENCE [LARGE SCALE GENOMIC DNA]</scope>
    <source>
        <strain evidence="12 13">DSM 40224</strain>
    </source>
</reference>
<dbReference type="PRINTS" id="PR00959">
    <property type="entry name" value="MEVGALKINASE"/>
</dbReference>
<dbReference type="InterPro" id="IPR013750">
    <property type="entry name" value="GHMP_kinase_C_dom"/>
</dbReference>
<evidence type="ECO:0000313" key="13">
    <source>
        <dbReference type="Proteomes" id="UP000053127"/>
    </source>
</evidence>
<keyword evidence="7" id="KW-0460">Magnesium</keyword>